<organism evidence="1 2">
    <name type="scientific">Piscinibacter gummiphilus</name>
    <dbReference type="NCBI Taxonomy" id="946333"/>
    <lineage>
        <taxon>Bacteria</taxon>
        <taxon>Pseudomonadati</taxon>
        <taxon>Pseudomonadota</taxon>
        <taxon>Betaproteobacteria</taxon>
        <taxon>Burkholderiales</taxon>
        <taxon>Sphaerotilaceae</taxon>
        <taxon>Piscinibacter</taxon>
    </lineage>
</organism>
<proteinExistence type="predicted"/>
<dbReference type="STRING" id="946333.A4W93_25910"/>
<dbReference type="Proteomes" id="UP000193427">
    <property type="component" value="Chromosome"/>
</dbReference>
<protein>
    <submittedName>
        <fullName evidence="1">Uncharacterized protein</fullName>
    </submittedName>
</protein>
<dbReference type="AlphaFoldDB" id="A0A1W6LFM0"/>
<sequence>MRQLLFTLLAFVGAPAFAATVSLAGFSYSGDAQSIAARFPYTQRFNQAMAAQGATTDKVLGQMLASTKIDNFTLQQGELAQLKGRDQAVAVSMVMTSETVSYERFGGLYKLFINLRGQALFFDFKSMTILRSYPITVAYLDVLGAPPSDAVLDDRVRKLFLGDGDKAGLLQRFASQLSVATLPEHVPRFLQVGKVSISPEARNELPEAFKATPTTAETWLADQLSEMIATRAGVPVLPYAKGYAIGNTMAMRFADGTVFNLKIPEADYVFSVDLTQFKRVKTGESAAGASYVYGSFVDLKLVEPVSGRSYLDAKIKNGEVKLVPATQSEIDDFPSYSVSLRSLFSKFTSVLGGKDDPWVKSAVTASDINAQISATKTVLQSCK</sequence>
<gene>
    <name evidence="1" type="ORF">A4W93_25910</name>
</gene>
<dbReference type="EMBL" id="CP015118">
    <property type="protein sequence ID" value="ARN23071.1"/>
    <property type="molecule type" value="Genomic_DNA"/>
</dbReference>
<dbReference type="OrthoDB" id="5441924at2"/>
<accession>A0A1W6LFM0</accession>
<evidence type="ECO:0000313" key="2">
    <source>
        <dbReference type="Proteomes" id="UP000193427"/>
    </source>
</evidence>
<reference evidence="1 2" key="1">
    <citation type="submission" date="2016-04" db="EMBL/GenBank/DDBJ databases">
        <title>Complete genome sequence of natural rubber-degrading, novel Gram-negative bacterium, Rhizobacter gummiphilus strain NS21.</title>
        <authorList>
            <person name="Tabata M."/>
            <person name="Kasai D."/>
            <person name="Fukuda M."/>
        </authorList>
    </citation>
    <scope>NUCLEOTIDE SEQUENCE [LARGE SCALE GENOMIC DNA]</scope>
    <source>
        <strain evidence="1 2">NS21</strain>
    </source>
</reference>
<keyword evidence="2" id="KW-1185">Reference proteome</keyword>
<dbReference type="KEGG" id="rgu:A4W93_25910"/>
<evidence type="ECO:0000313" key="1">
    <source>
        <dbReference type="EMBL" id="ARN23071.1"/>
    </source>
</evidence>
<name>A0A1W6LFM0_9BURK</name>
<dbReference type="RefSeq" id="WP_085753385.1">
    <property type="nucleotide sequence ID" value="NZ_BSPR01000015.1"/>
</dbReference>